<feature type="transmembrane region" description="Helical" evidence="9">
    <location>
        <begin position="268"/>
        <end position="286"/>
    </location>
</feature>
<evidence type="ECO:0000256" key="1">
    <source>
        <dbReference type="ARBA" id="ARBA00009727"/>
    </source>
</evidence>
<keyword evidence="3 9" id="KW-0812">Transmembrane</keyword>
<comment type="subcellular location">
    <subcellularLocation>
        <location evidence="9">Endoplasmic reticulum membrane</location>
        <topology evidence="9">Multi-pass membrane protein</topology>
    </subcellularLocation>
    <subcellularLocation>
        <location evidence="9">Golgi apparatus membrane</location>
        <topology evidence="9">Multi-pass membrane protein</topology>
    </subcellularLocation>
</comment>
<evidence type="ECO:0000256" key="6">
    <source>
        <dbReference type="ARBA" id="ARBA00022989"/>
    </source>
</evidence>
<feature type="region of interest" description="Disordered" evidence="10">
    <location>
        <begin position="1"/>
        <end position="68"/>
    </location>
</feature>
<dbReference type="GO" id="GO:0000139">
    <property type="term" value="C:Golgi membrane"/>
    <property type="evidence" value="ECO:0007669"/>
    <property type="project" value="UniProtKB-SubCell"/>
</dbReference>
<evidence type="ECO:0000256" key="7">
    <source>
        <dbReference type="ARBA" id="ARBA00023034"/>
    </source>
</evidence>
<organism evidence="11 12">
    <name type="scientific">Penicillium capsulatum</name>
    <dbReference type="NCBI Taxonomy" id="69766"/>
    <lineage>
        <taxon>Eukaryota</taxon>
        <taxon>Fungi</taxon>
        <taxon>Dikarya</taxon>
        <taxon>Ascomycota</taxon>
        <taxon>Pezizomycotina</taxon>
        <taxon>Eurotiomycetes</taxon>
        <taxon>Eurotiomycetidae</taxon>
        <taxon>Eurotiales</taxon>
        <taxon>Aspergillaceae</taxon>
        <taxon>Penicillium</taxon>
    </lineage>
</organism>
<accession>A0A9W9ILT1</accession>
<dbReference type="OrthoDB" id="337750at2759"/>
<dbReference type="GO" id="GO:0005793">
    <property type="term" value="C:endoplasmic reticulum-Golgi intermediate compartment"/>
    <property type="evidence" value="ECO:0007669"/>
    <property type="project" value="UniProtKB-UniRule"/>
</dbReference>
<dbReference type="GO" id="GO:0005789">
    <property type="term" value="C:endoplasmic reticulum membrane"/>
    <property type="evidence" value="ECO:0007669"/>
    <property type="project" value="UniProtKB-SubCell"/>
</dbReference>
<protein>
    <recommendedName>
        <fullName evidence="9">Protein YIF1</fullName>
    </recommendedName>
</protein>
<comment type="similarity">
    <text evidence="1 9">Belongs to the YIF1 family.</text>
</comment>
<dbReference type="InterPro" id="IPR005578">
    <property type="entry name" value="Yif1_fam"/>
</dbReference>
<evidence type="ECO:0000256" key="5">
    <source>
        <dbReference type="ARBA" id="ARBA00022927"/>
    </source>
</evidence>
<dbReference type="Pfam" id="PF03878">
    <property type="entry name" value="YIF1"/>
    <property type="match status" value="1"/>
</dbReference>
<dbReference type="GO" id="GO:0006888">
    <property type="term" value="P:endoplasmic reticulum to Golgi vesicle-mediated transport"/>
    <property type="evidence" value="ECO:0007669"/>
    <property type="project" value="UniProtKB-UniRule"/>
</dbReference>
<evidence type="ECO:0000256" key="4">
    <source>
        <dbReference type="ARBA" id="ARBA00022824"/>
    </source>
</evidence>
<keyword evidence="2 9" id="KW-0813">Transport</keyword>
<feature type="compositionally biased region" description="Gly residues" evidence="10">
    <location>
        <begin position="57"/>
        <end position="68"/>
    </location>
</feature>
<dbReference type="PANTHER" id="PTHR14083:SF0">
    <property type="entry name" value="YIP1D-INTERACTING FACTOR 1, ISOFORM C"/>
    <property type="match status" value="1"/>
</dbReference>
<gene>
    <name evidence="11" type="ORF">N7492_003379</name>
</gene>
<dbReference type="Proteomes" id="UP001146351">
    <property type="component" value="Unassembled WGS sequence"/>
</dbReference>
<dbReference type="GO" id="GO:0030134">
    <property type="term" value="C:COPII-coated ER to Golgi transport vesicle"/>
    <property type="evidence" value="ECO:0007669"/>
    <property type="project" value="TreeGrafter"/>
</dbReference>
<feature type="compositionally biased region" description="Low complexity" evidence="10">
    <location>
        <begin position="19"/>
        <end position="30"/>
    </location>
</feature>
<keyword evidence="5 9" id="KW-0653">Protein transport</keyword>
<reference evidence="11" key="2">
    <citation type="journal article" date="2023" name="IMA Fungus">
        <title>Comparative genomic study of the Penicillium genus elucidates a diverse pangenome and 15 lateral gene transfer events.</title>
        <authorList>
            <person name="Petersen C."/>
            <person name="Sorensen T."/>
            <person name="Nielsen M.R."/>
            <person name="Sondergaard T.E."/>
            <person name="Sorensen J.L."/>
            <person name="Fitzpatrick D.A."/>
            <person name="Frisvad J.C."/>
            <person name="Nielsen K.L."/>
        </authorList>
    </citation>
    <scope>NUCLEOTIDE SEQUENCE</scope>
    <source>
        <strain evidence="11">IBT 21917</strain>
    </source>
</reference>
<proteinExistence type="inferred from homology"/>
<name>A0A9W9ILT1_9EURO</name>
<dbReference type="GO" id="GO:0015031">
    <property type="term" value="P:protein transport"/>
    <property type="evidence" value="ECO:0007669"/>
    <property type="project" value="UniProtKB-KW"/>
</dbReference>
<dbReference type="AlphaFoldDB" id="A0A9W9ILT1"/>
<feature type="compositionally biased region" description="Pro residues" evidence="10">
    <location>
        <begin position="7"/>
        <end position="18"/>
    </location>
</feature>
<evidence type="ECO:0000313" key="12">
    <source>
        <dbReference type="Proteomes" id="UP001146351"/>
    </source>
</evidence>
<evidence type="ECO:0000313" key="11">
    <source>
        <dbReference type="EMBL" id="KAJ5180169.1"/>
    </source>
</evidence>
<feature type="transmembrane region" description="Helical" evidence="9">
    <location>
        <begin position="321"/>
        <end position="338"/>
    </location>
</feature>
<keyword evidence="8 9" id="KW-0472">Membrane</keyword>
<feature type="transmembrane region" description="Helical" evidence="9">
    <location>
        <begin position="238"/>
        <end position="256"/>
    </location>
</feature>
<keyword evidence="4 9" id="KW-0256">Endoplasmic reticulum</keyword>
<sequence>MYRGSFAPPPAQSPPLHHPVPQHVSTVPMMRSPPPPSSQQTPNAGYGGNPYQPSPAQGGGGYGTPGFGGFINDPTAQMGFQVGKTAMAAGQEYMEHNFNRYVSIPALKHYFNVSNSYVMSKLALVLFPWRHKPWSRQQARMSATAAGPNGQITQQQYSSMFLPPRDDLNSPDMYIPVMALVTYILLSVLLAGFRGNFHPELLGSITTTAIAVIVFEILCLKMAMYILSINNDSQLLDLVAYSGYKFVGIIVTMVASEIVTPSRGTGGWVGWTLFVYTFLANAFFLLRSLKYVLLPDSADTTMQTGAMHTVARSQRNRRTQFLFVYSYVIQFVFMWVLSREGPSGVASSGGSS</sequence>
<keyword evidence="7 9" id="KW-0333">Golgi apparatus</keyword>
<keyword evidence="6 9" id="KW-1133">Transmembrane helix</keyword>
<evidence type="ECO:0000256" key="9">
    <source>
        <dbReference type="RuleBase" id="RU368073"/>
    </source>
</evidence>
<dbReference type="EMBL" id="JAPQKO010000002">
    <property type="protein sequence ID" value="KAJ5180169.1"/>
    <property type="molecule type" value="Genomic_DNA"/>
</dbReference>
<keyword evidence="12" id="KW-1185">Reference proteome</keyword>
<evidence type="ECO:0000256" key="10">
    <source>
        <dbReference type="SAM" id="MobiDB-lite"/>
    </source>
</evidence>
<dbReference type="PANTHER" id="PTHR14083">
    <property type="entry name" value="YIP1 INTERACTING FACTOR HOMOLOG YIF1 PROTEIN"/>
    <property type="match status" value="1"/>
</dbReference>
<feature type="transmembrane region" description="Helical" evidence="9">
    <location>
        <begin position="173"/>
        <end position="193"/>
    </location>
</feature>
<evidence type="ECO:0000256" key="2">
    <source>
        <dbReference type="ARBA" id="ARBA00022448"/>
    </source>
</evidence>
<reference evidence="11" key="1">
    <citation type="submission" date="2022-11" db="EMBL/GenBank/DDBJ databases">
        <authorList>
            <person name="Petersen C."/>
        </authorList>
    </citation>
    <scope>NUCLEOTIDE SEQUENCE</scope>
    <source>
        <strain evidence="11">IBT 21917</strain>
    </source>
</reference>
<evidence type="ECO:0000256" key="3">
    <source>
        <dbReference type="ARBA" id="ARBA00022692"/>
    </source>
</evidence>
<comment type="caution">
    <text evidence="11">The sequence shown here is derived from an EMBL/GenBank/DDBJ whole genome shotgun (WGS) entry which is preliminary data.</text>
</comment>
<evidence type="ECO:0000256" key="8">
    <source>
        <dbReference type="ARBA" id="ARBA00023136"/>
    </source>
</evidence>
<feature type="transmembrane region" description="Helical" evidence="9">
    <location>
        <begin position="205"/>
        <end position="226"/>
    </location>
</feature>
<comment type="function">
    <text evidence="9">Has a role in transport between endoplasmic reticulum and Golgi.</text>
</comment>